<keyword evidence="2" id="KW-0732">Signal</keyword>
<dbReference type="Pfam" id="PF07721">
    <property type="entry name" value="TPR_4"/>
    <property type="match status" value="2"/>
</dbReference>
<protein>
    <recommendedName>
        <fullName evidence="5">Tetratricopeptide repeat protein</fullName>
    </recommendedName>
</protein>
<dbReference type="AlphaFoldDB" id="A0A420ERB8"/>
<dbReference type="InterPro" id="IPR011717">
    <property type="entry name" value="TPR-4"/>
</dbReference>
<dbReference type="RefSeq" id="WP_120323115.1">
    <property type="nucleotide sequence ID" value="NZ_RAPF01000001.1"/>
</dbReference>
<organism evidence="3 4">
    <name type="scientific">Altericroceibacterium spongiae</name>
    <dbReference type="NCBI Taxonomy" id="2320269"/>
    <lineage>
        <taxon>Bacteria</taxon>
        <taxon>Pseudomonadati</taxon>
        <taxon>Pseudomonadota</taxon>
        <taxon>Alphaproteobacteria</taxon>
        <taxon>Sphingomonadales</taxon>
        <taxon>Erythrobacteraceae</taxon>
        <taxon>Altericroceibacterium</taxon>
    </lineage>
</organism>
<dbReference type="OrthoDB" id="7259535at2"/>
<dbReference type="Gene3D" id="1.25.40.10">
    <property type="entry name" value="Tetratricopeptide repeat domain"/>
    <property type="match status" value="2"/>
</dbReference>
<name>A0A420ERB8_9SPHN</name>
<evidence type="ECO:0008006" key="5">
    <source>
        <dbReference type="Google" id="ProtNLM"/>
    </source>
</evidence>
<dbReference type="SUPFAM" id="SSF48452">
    <property type="entry name" value="TPR-like"/>
    <property type="match status" value="3"/>
</dbReference>
<dbReference type="PANTHER" id="PTHR12558:SF13">
    <property type="entry name" value="CELL DIVISION CYCLE PROTEIN 27 HOMOLOG"/>
    <property type="match status" value="1"/>
</dbReference>
<gene>
    <name evidence="3" type="ORF">D6851_01645</name>
</gene>
<dbReference type="EMBL" id="RAPF01000001">
    <property type="protein sequence ID" value="RKF23211.1"/>
    <property type="molecule type" value="Genomic_DNA"/>
</dbReference>
<evidence type="ECO:0000313" key="4">
    <source>
        <dbReference type="Proteomes" id="UP000284395"/>
    </source>
</evidence>
<evidence type="ECO:0000256" key="2">
    <source>
        <dbReference type="SAM" id="SignalP"/>
    </source>
</evidence>
<dbReference type="InterPro" id="IPR019734">
    <property type="entry name" value="TPR_rpt"/>
</dbReference>
<evidence type="ECO:0000313" key="3">
    <source>
        <dbReference type="EMBL" id="RKF23211.1"/>
    </source>
</evidence>
<proteinExistence type="predicted"/>
<dbReference type="Proteomes" id="UP000284395">
    <property type="component" value="Unassembled WGS sequence"/>
</dbReference>
<dbReference type="PANTHER" id="PTHR12558">
    <property type="entry name" value="CELL DIVISION CYCLE 16,23,27"/>
    <property type="match status" value="1"/>
</dbReference>
<dbReference type="PROSITE" id="PS50005">
    <property type="entry name" value="TPR"/>
    <property type="match status" value="1"/>
</dbReference>
<keyword evidence="4" id="KW-1185">Reference proteome</keyword>
<accession>A0A420ERB8</accession>
<feature type="signal peptide" evidence="2">
    <location>
        <begin position="1"/>
        <end position="15"/>
    </location>
</feature>
<keyword evidence="1" id="KW-0802">TPR repeat</keyword>
<dbReference type="InterPro" id="IPR011990">
    <property type="entry name" value="TPR-like_helical_dom_sf"/>
</dbReference>
<feature type="chain" id="PRO_5019085857" description="Tetratricopeptide repeat protein" evidence="2">
    <location>
        <begin position="16"/>
        <end position="606"/>
    </location>
</feature>
<evidence type="ECO:0000256" key="1">
    <source>
        <dbReference type="PROSITE-ProRule" id="PRU00339"/>
    </source>
</evidence>
<reference evidence="3 4" key="1">
    <citation type="submission" date="2018-09" db="EMBL/GenBank/DDBJ databases">
        <title>Altererythrobacter spongiae sp. nov., isolated from a marine sponge.</title>
        <authorList>
            <person name="Zhuang L."/>
            <person name="Luo L."/>
        </authorList>
    </citation>
    <scope>NUCLEOTIDE SEQUENCE [LARGE SCALE GENOMIC DNA]</scope>
    <source>
        <strain evidence="3 4">HN-Y73</strain>
    </source>
</reference>
<dbReference type="SMART" id="SM00028">
    <property type="entry name" value="TPR"/>
    <property type="match status" value="6"/>
</dbReference>
<feature type="repeat" description="TPR" evidence="1">
    <location>
        <begin position="133"/>
        <end position="166"/>
    </location>
</feature>
<comment type="caution">
    <text evidence="3">The sequence shown here is derived from an EMBL/GenBank/DDBJ whole genome shotgun (WGS) entry which is preliminary data.</text>
</comment>
<dbReference type="Pfam" id="PF13432">
    <property type="entry name" value="TPR_16"/>
    <property type="match status" value="1"/>
</dbReference>
<dbReference type="GO" id="GO:0042802">
    <property type="term" value="F:identical protein binding"/>
    <property type="evidence" value="ECO:0007669"/>
    <property type="project" value="InterPro"/>
</dbReference>
<sequence length="606" mass="66733">MTVRLDRWLTVPVFAACLMALLPAAADSAPDRNPVTVARDALDQGDAITAEIEAQQALRSGADRRDVAALLGQAELFQGNFDKARQWLEPGRFTKEDHERGFHALAQLELAEGHPEKAAKAFERALEHNGGSALLWVDIGRFRYQIGEQRLAVTAARNAVKKDPDNPQALVFMGQLVRDTDGLQAGLLWFRRGIDLHPENLDLLAEYASTLAELGQYKEMLRVTRDMLTIQPGNSRAYLLQSVMAARAGEGELAQRLFWRTRNQFDAVPAGMLIAGVMEQYGGNRVAAAHVLNDLVRRQPDNLPAHIVLGRALLTNGETGEVVDDLKPLAKRASASAYMLTLLGRALEQRDDRQAAAIYLDRAAGIGRLVPPAVEAIPLSEEGAVTIYRWQDDPDRLDAGIALIRQMLGEGQERAALAKVADLRARYPASIDVEILSGDVAALTEQEEEALKYYRQAAQLRLNADLTQRIVYTLLAMNRQAEAERLLSDYLRENPRALEAVLMLADLRLKDSEWHKADLLLTYARQLPGGARDPRLLAHLSEACLQQGKIGQAMDLAMEAYRIQRAGTLPTLALGRAMAAAGRRKEAAVLMEKYRAMDGAADQPSA</sequence>